<feature type="region of interest" description="Disordered" evidence="22">
    <location>
        <begin position="155"/>
        <end position="387"/>
    </location>
</feature>
<dbReference type="GO" id="GO:0032727">
    <property type="term" value="P:positive regulation of interferon-alpha production"/>
    <property type="evidence" value="ECO:0007669"/>
    <property type="project" value="UniProtKB-ARBA"/>
</dbReference>
<evidence type="ECO:0000256" key="13">
    <source>
        <dbReference type="ARBA" id="ARBA00023118"/>
    </source>
</evidence>
<evidence type="ECO:0000313" key="24">
    <source>
        <dbReference type="EMBL" id="KAK5857763.1"/>
    </source>
</evidence>
<name>A0AAN7X7I3_ELEMC</name>
<dbReference type="GO" id="GO:0070585">
    <property type="term" value="P:protein localization to mitochondrion"/>
    <property type="evidence" value="ECO:0007669"/>
    <property type="project" value="UniProtKB-ARBA"/>
</dbReference>
<keyword evidence="25" id="KW-1185">Reference proteome</keyword>
<keyword evidence="8" id="KW-0812">Transmembrane</keyword>
<dbReference type="GO" id="GO:0002753">
    <property type="term" value="P:cytoplasmic pattern recognition receptor signaling pathway"/>
    <property type="evidence" value="ECO:0007669"/>
    <property type="project" value="UniProtKB-ARBA"/>
</dbReference>
<feature type="compositionally biased region" description="Polar residues" evidence="22">
    <location>
        <begin position="278"/>
        <end position="288"/>
    </location>
</feature>
<evidence type="ECO:0000256" key="10">
    <source>
        <dbReference type="ARBA" id="ARBA00022843"/>
    </source>
</evidence>
<dbReference type="GO" id="GO:0051607">
    <property type="term" value="P:defense response to virus"/>
    <property type="evidence" value="ECO:0007669"/>
    <property type="project" value="UniProtKB-KW"/>
</dbReference>
<feature type="compositionally biased region" description="Polar residues" evidence="22">
    <location>
        <begin position="523"/>
        <end position="539"/>
    </location>
</feature>
<dbReference type="AlphaFoldDB" id="A0AAN7X7I3"/>
<proteinExistence type="predicted"/>
<evidence type="ECO:0000256" key="2">
    <source>
        <dbReference type="ARBA" id="ARBA00004572"/>
    </source>
</evidence>
<evidence type="ECO:0000256" key="5">
    <source>
        <dbReference type="ARBA" id="ARBA00022553"/>
    </source>
</evidence>
<protein>
    <recommendedName>
        <fullName evidence="19">Mitochondrial antiviral-signaling protein</fullName>
    </recommendedName>
    <alternativeName>
        <fullName evidence="20">Interferon beta promoter stimulator protein 1</fullName>
    </alternativeName>
    <alternativeName>
        <fullName evidence="21">Virus-induced-signaling adapter</fullName>
    </alternativeName>
</protein>
<dbReference type="GO" id="GO:0045071">
    <property type="term" value="P:negative regulation of viral genome replication"/>
    <property type="evidence" value="ECO:0007669"/>
    <property type="project" value="UniProtKB-ARBA"/>
</dbReference>
<dbReference type="GO" id="GO:0002230">
    <property type="term" value="P:positive regulation of defense response to virus by host"/>
    <property type="evidence" value="ECO:0007669"/>
    <property type="project" value="UniProtKB-ARBA"/>
</dbReference>
<keyword evidence="13" id="KW-0051">Antiviral defense</keyword>
<evidence type="ECO:0000256" key="15">
    <source>
        <dbReference type="ARBA" id="ARBA00023136"/>
    </source>
</evidence>
<gene>
    <name evidence="24" type="ORF">PBY51_010984</name>
</gene>
<keyword evidence="9" id="KW-1000">Mitochondrion outer membrane</keyword>
<keyword evidence="14" id="KW-0496">Mitochondrion</keyword>
<dbReference type="GO" id="GO:0005777">
    <property type="term" value="C:peroxisome"/>
    <property type="evidence" value="ECO:0007669"/>
    <property type="project" value="UniProtKB-SubCell"/>
</dbReference>
<sequence>MSFASEKLYNGYLRRNMPAIVTRVKVREIMIHLPCLTAHDRENIEAKREVCGNYDGMVLLLDCLKRRENWPEQFIEALEACEQTNLAAEIRAEYDTLRGTNNSNPSSPPTTVVRAHVHPAPSASPLSVPQSGANSQAAAAAAAAAVVPPPAEAAAPVEPAAQASPPPKIPVQSQSPPSAEARAPEVVSPPQPTRGEVEPPPSTPPPSPETPNTQATTTPQTESNSHQEPVENSESDIQEVSGDDAALPDQVSPGNSEVLIDTEAPPQPPPPIEELETASPSVQDSVEATTTTSTEISPPQSPSPSQMNSDVTDGSSFLMLTPEKPPVQDSTPPVDIKPTPVLLPEMSGPPATQVMESSPQTETEATSSPLPGAAEMDPSIFDDSSVSLGKPEPLLSICPQKGVIPAFPEQREQVQPYSGNSQRLEISNAAPEAVTSPSLPTCSTSVNTALPCQENGIASNHSEPEENHYESPCESLDMQEVRENVVHISEEPSILDLDGQNSIPHAQIMNSDAAKEIPPAPQLSPNTLDTGLSVNTPSGENCHPSEPTRPDTSPEPKTLPNSEKKSNNTKYILTAAGVGACALLMAWRFKN</sequence>
<feature type="compositionally biased region" description="Low complexity" evidence="22">
    <location>
        <begin position="289"/>
        <end position="298"/>
    </location>
</feature>
<dbReference type="GO" id="GO:0032755">
    <property type="term" value="P:positive regulation of interleukin-6 production"/>
    <property type="evidence" value="ECO:0007669"/>
    <property type="project" value="UniProtKB-ARBA"/>
</dbReference>
<dbReference type="EMBL" id="JAUZQC010000016">
    <property type="protein sequence ID" value="KAK5857763.1"/>
    <property type="molecule type" value="Genomic_DNA"/>
</dbReference>
<reference evidence="24 25" key="2">
    <citation type="journal article" date="2023" name="Mol. Biol. Evol.">
        <title>Genomics of Secondarily Temperate Adaptation in the Only Non-Antarctic Icefish.</title>
        <authorList>
            <person name="Rivera-Colon A.G."/>
            <person name="Rayamajhi N."/>
            <person name="Minhas B.F."/>
            <person name="Madrigal G."/>
            <person name="Bilyk K.T."/>
            <person name="Yoon V."/>
            <person name="Hune M."/>
            <person name="Gregory S."/>
            <person name="Cheng C.H.C."/>
            <person name="Catchen J.M."/>
        </authorList>
    </citation>
    <scope>NUCLEOTIDE SEQUENCE [LARGE SCALE GENOMIC DNA]</scope>
    <source>
        <strain evidence="24">JMC-PN-2008</strain>
    </source>
</reference>
<evidence type="ECO:0000256" key="16">
    <source>
        <dbReference type="ARBA" id="ARBA00023139"/>
    </source>
</evidence>
<evidence type="ECO:0000256" key="11">
    <source>
        <dbReference type="ARBA" id="ARBA00022859"/>
    </source>
</evidence>
<evidence type="ECO:0000313" key="25">
    <source>
        <dbReference type="Proteomes" id="UP001346869"/>
    </source>
</evidence>
<evidence type="ECO:0000256" key="19">
    <source>
        <dbReference type="ARBA" id="ARBA00071084"/>
    </source>
</evidence>
<keyword evidence="6" id="KW-0945">Host-virus interaction</keyword>
<dbReference type="Pfam" id="PF16739">
    <property type="entry name" value="CARD_2"/>
    <property type="match status" value="1"/>
</dbReference>
<keyword evidence="4" id="KW-1017">Isopeptide bond</keyword>
<evidence type="ECO:0000256" key="18">
    <source>
        <dbReference type="ARBA" id="ARBA00023288"/>
    </source>
</evidence>
<keyword evidence="18" id="KW-0449">Lipoprotein</keyword>
<evidence type="ECO:0000256" key="17">
    <source>
        <dbReference type="ARBA" id="ARBA00023140"/>
    </source>
</evidence>
<dbReference type="InterPro" id="IPR042144">
    <property type="entry name" value="CARD_IPS1"/>
</dbReference>
<dbReference type="GO" id="GO:0005741">
    <property type="term" value="C:mitochondrial outer membrane"/>
    <property type="evidence" value="ECO:0007669"/>
    <property type="project" value="UniProtKB-SubCell"/>
</dbReference>
<evidence type="ECO:0000256" key="14">
    <source>
        <dbReference type="ARBA" id="ARBA00023128"/>
    </source>
</evidence>
<dbReference type="InterPro" id="IPR011029">
    <property type="entry name" value="DEATH-like_dom_sf"/>
</dbReference>
<evidence type="ECO:0000256" key="1">
    <source>
        <dbReference type="ARBA" id="ARBA00004275"/>
    </source>
</evidence>
<dbReference type="GO" id="GO:0045087">
    <property type="term" value="P:innate immune response"/>
    <property type="evidence" value="ECO:0007669"/>
    <property type="project" value="UniProtKB-KW"/>
</dbReference>
<keyword evidence="11" id="KW-0391">Immunity</keyword>
<organism evidence="24 25">
    <name type="scientific">Eleginops maclovinus</name>
    <name type="common">Patagonian blennie</name>
    <name type="synonym">Eleginus maclovinus</name>
    <dbReference type="NCBI Taxonomy" id="56733"/>
    <lineage>
        <taxon>Eukaryota</taxon>
        <taxon>Metazoa</taxon>
        <taxon>Chordata</taxon>
        <taxon>Craniata</taxon>
        <taxon>Vertebrata</taxon>
        <taxon>Euteleostomi</taxon>
        <taxon>Actinopterygii</taxon>
        <taxon>Neopterygii</taxon>
        <taxon>Teleostei</taxon>
        <taxon>Neoteleostei</taxon>
        <taxon>Acanthomorphata</taxon>
        <taxon>Eupercaria</taxon>
        <taxon>Perciformes</taxon>
        <taxon>Notothenioidei</taxon>
        <taxon>Eleginopidae</taxon>
        <taxon>Eleginops</taxon>
    </lineage>
</organism>
<keyword evidence="5" id="KW-0597">Phosphoprotein</keyword>
<keyword evidence="12" id="KW-1133">Transmembrane helix</keyword>
<evidence type="ECO:0000256" key="22">
    <source>
        <dbReference type="SAM" id="MobiDB-lite"/>
    </source>
</evidence>
<dbReference type="Proteomes" id="UP001346869">
    <property type="component" value="Unassembled WGS sequence"/>
</dbReference>
<reference evidence="24 25" key="1">
    <citation type="journal article" date="2023" name="Genes (Basel)">
        <title>Chromosome-Level Genome Assembly and Circadian Gene Repertoire of the Patagonia Blennie Eleginops maclovinus-The Closest Ancestral Proxy of Antarctic Cryonotothenioids.</title>
        <authorList>
            <person name="Cheng C.C."/>
            <person name="Rivera-Colon A.G."/>
            <person name="Minhas B.F."/>
            <person name="Wilson L."/>
            <person name="Rayamajhi N."/>
            <person name="Vargas-Chacoff L."/>
            <person name="Catchen J.M."/>
        </authorList>
    </citation>
    <scope>NUCLEOTIDE SEQUENCE [LARGE SCALE GENOMIC DNA]</scope>
    <source>
        <strain evidence="24">JMC-PN-2008</strain>
    </source>
</reference>
<feature type="domain" description="Caspase recruitment" evidence="23">
    <location>
        <begin position="6"/>
        <end position="93"/>
    </location>
</feature>
<keyword evidence="3" id="KW-0488">Methylation</keyword>
<comment type="caution">
    <text evidence="24">The sequence shown here is derived from an EMBL/GenBank/DDBJ whole genome shotgun (WGS) entry which is preliminary data.</text>
</comment>
<dbReference type="GO" id="GO:0032728">
    <property type="term" value="P:positive regulation of interferon-beta production"/>
    <property type="evidence" value="ECO:0007669"/>
    <property type="project" value="UniProtKB-ARBA"/>
</dbReference>
<dbReference type="GO" id="GO:0035591">
    <property type="term" value="F:signaling adaptor activity"/>
    <property type="evidence" value="ECO:0007669"/>
    <property type="project" value="UniProtKB-ARBA"/>
</dbReference>
<evidence type="ECO:0000259" key="23">
    <source>
        <dbReference type="Pfam" id="PF16739"/>
    </source>
</evidence>
<evidence type="ECO:0000256" key="12">
    <source>
        <dbReference type="ARBA" id="ARBA00022989"/>
    </source>
</evidence>
<keyword evidence="7" id="KW-0399">Innate immunity</keyword>
<evidence type="ECO:0000256" key="8">
    <source>
        <dbReference type="ARBA" id="ARBA00022692"/>
    </source>
</evidence>
<evidence type="ECO:0000256" key="3">
    <source>
        <dbReference type="ARBA" id="ARBA00022481"/>
    </source>
</evidence>
<feature type="compositionally biased region" description="Low complexity" evidence="22">
    <location>
        <begin position="210"/>
        <end position="224"/>
    </location>
</feature>
<dbReference type="FunFam" id="1.10.533.10:FF:000063">
    <property type="entry name" value="Mitochondrial antiviral-signaling protein"/>
    <property type="match status" value="1"/>
</dbReference>
<keyword evidence="17" id="KW-0576">Peroxisome</keyword>
<keyword evidence="15" id="KW-0472">Membrane</keyword>
<feature type="compositionally biased region" description="Pro residues" evidence="22">
    <location>
        <begin position="187"/>
        <end position="209"/>
    </location>
</feature>
<evidence type="ECO:0000256" key="4">
    <source>
        <dbReference type="ARBA" id="ARBA00022499"/>
    </source>
</evidence>
<feature type="compositionally biased region" description="Polar residues" evidence="22">
    <location>
        <begin position="354"/>
        <end position="369"/>
    </location>
</feature>
<evidence type="ECO:0000256" key="9">
    <source>
        <dbReference type="ARBA" id="ARBA00022787"/>
    </source>
</evidence>
<feature type="region of interest" description="Disordered" evidence="22">
    <location>
        <begin position="516"/>
        <end position="567"/>
    </location>
</feature>
<comment type="subcellular location">
    <subcellularLocation>
        <location evidence="2">Mitochondrion outer membrane</location>
        <topology evidence="2">Single-pass membrane protein</topology>
    </subcellularLocation>
    <subcellularLocation>
        <location evidence="1">Peroxisome</location>
    </subcellularLocation>
</comment>
<evidence type="ECO:0000256" key="20">
    <source>
        <dbReference type="ARBA" id="ARBA00082620"/>
    </source>
</evidence>
<feature type="compositionally biased region" description="Polar residues" evidence="22">
    <location>
        <begin position="306"/>
        <end position="315"/>
    </location>
</feature>
<evidence type="ECO:0000256" key="7">
    <source>
        <dbReference type="ARBA" id="ARBA00022588"/>
    </source>
</evidence>
<dbReference type="Gene3D" id="1.10.533.10">
    <property type="entry name" value="Death Domain, Fas"/>
    <property type="match status" value="1"/>
</dbReference>
<dbReference type="InterPro" id="IPR031964">
    <property type="entry name" value="CARD_dom"/>
</dbReference>
<keyword evidence="16" id="KW-0564">Palmitate</keyword>
<dbReference type="CDD" id="cd08811">
    <property type="entry name" value="CARD_IPS1"/>
    <property type="match status" value="1"/>
</dbReference>
<evidence type="ECO:0000256" key="21">
    <source>
        <dbReference type="ARBA" id="ARBA00083233"/>
    </source>
</evidence>
<dbReference type="GO" id="GO:1900063">
    <property type="term" value="P:regulation of peroxisome organization"/>
    <property type="evidence" value="ECO:0007669"/>
    <property type="project" value="UniProtKB-ARBA"/>
</dbReference>
<accession>A0AAN7X7I3</accession>
<keyword evidence="10" id="KW-0832">Ubl conjugation</keyword>
<dbReference type="GO" id="GO:1900227">
    <property type="term" value="P:positive regulation of NLRP3 inflammasome complex assembly"/>
    <property type="evidence" value="ECO:0007669"/>
    <property type="project" value="UniProtKB-ARBA"/>
</dbReference>
<evidence type="ECO:0000256" key="6">
    <source>
        <dbReference type="ARBA" id="ARBA00022581"/>
    </source>
</evidence>